<feature type="coiled-coil region" evidence="6">
    <location>
        <begin position="144"/>
        <end position="171"/>
    </location>
</feature>
<keyword evidence="6" id="KW-0175">Coiled coil</keyword>
<evidence type="ECO:0000256" key="3">
    <source>
        <dbReference type="ARBA" id="ARBA00022692"/>
    </source>
</evidence>
<dbReference type="CDD" id="cd16429">
    <property type="entry name" value="VirB10"/>
    <property type="match status" value="1"/>
</dbReference>
<keyword evidence="10" id="KW-1185">Reference proteome</keyword>
<protein>
    <submittedName>
        <fullName evidence="9">Type IV secretion system protein VirB10</fullName>
    </submittedName>
</protein>
<evidence type="ECO:0000313" key="10">
    <source>
        <dbReference type="Proteomes" id="UP000218891"/>
    </source>
</evidence>
<reference evidence="9 10" key="2">
    <citation type="journal article" date="2017" name="Genome Biol. Evol.">
        <title>Trajectories and Drivers of Genome Evolution in Surface-Associated Marine Phaeobacter.</title>
        <authorList>
            <person name="Freese H.M."/>
            <person name="Sikorski J."/>
            <person name="Bunk B."/>
            <person name="Scheuner C."/>
            <person name="Meier-Kolthoff J.P."/>
            <person name="Sproer C."/>
            <person name="Gram L."/>
            <person name="Overmann J."/>
        </authorList>
    </citation>
    <scope>NUCLEOTIDE SEQUENCE [LARGE SCALE GENOMIC DNA]</scope>
    <source>
        <strain evidence="9 10">P36</strain>
    </source>
</reference>
<reference evidence="9 10" key="1">
    <citation type="journal article" date="2017" name="Front. Microbiol.">
        <title>Phaeobacter piscinae sp. nov., a species of the Roseobacter group and potential aquaculture probiont.</title>
        <authorList>
            <person name="Sonnenschein E.C."/>
            <person name="Phippen C.B.W."/>
            <person name="Nielsen K.F."/>
            <person name="Mateiu R.V."/>
            <person name="Melchiorsen J."/>
            <person name="Gram L."/>
            <person name="Overmann J."/>
            <person name="Freese H.M."/>
        </authorList>
    </citation>
    <scope>NUCLEOTIDE SEQUENCE [LARGE SCALE GENOMIC DNA]</scope>
    <source>
        <strain evidence="9 10">P36</strain>
    </source>
</reference>
<geneLocation type="plasmid" evidence="9 10">
    <name>pP36_f</name>
</geneLocation>
<proteinExistence type="inferred from homology"/>
<keyword evidence="3 8" id="KW-0812">Transmembrane</keyword>
<feature type="transmembrane region" description="Helical" evidence="8">
    <location>
        <begin position="26"/>
        <end position="46"/>
    </location>
</feature>
<accession>A0ABN5DKR4</accession>
<sequence>MATEQELQERLAAVDGEKKKSQKFSFPMALGVMAVAVSMGAGLLALNAQKEPEEPLSTSNVEDFQARNRPAERLTFEDDKDTSPVEEAVIRIEQVLTPPTPEAKPEIVFSESPALLSELEAMRAALAEANQRDAAVTEAVQGLREAYDQQISQLKETADTSQEELRRLQASAATKETSLQAMLEAERARREAAEGQLLTDELNRSRAEAEAQAARDALELEKAQIVSPALVLGTSSKGAPASSGAGSAAGAGYKASENEQFLQSAPPLVVSESEQMQDPDKTLAQGSIVQAVLQTAINSDLPGNAVAVVSEPVPSFAGNSILIPRGSQLFGAYRSGVQTNQKRILIVWSRILTPDGKSIQISSVGGDALGRSGLTGFVDTKFDERFGGAALISLIGAAPAVAADQISDDVSSDTAQRVAEDLQEATDSVIADQLSISPTIYVDQGSSVTVLVDRDVVVY</sequence>
<keyword evidence="9" id="KW-0614">Plasmid</keyword>
<dbReference type="InterPro" id="IPR042217">
    <property type="entry name" value="T4SS_VirB10/TrbI"/>
</dbReference>
<evidence type="ECO:0000256" key="7">
    <source>
        <dbReference type="SAM" id="MobiDB-lite"/>
    </source>
</evidence>
<dbReference type="Proteomes" id="UP000218891">
    <property type="component" value="Plasmid pP36_f"/>
</dbReference>
<evidence type="ECO:0000256" key="2">
    <source>
        <dbReference type="ARBA" id="ARBA00010265"/>
    </source>
</evidence>
<organism evidence="9 10">
    <name type="scientific">Phaeobacter piscinae</name>
    <dbReference type="NCBI Taxonomy" id="1580596"/>
    <lineage>
        <taxon>Bacteria</taxon>
        <taxon>Pseudomonadati</taxon>
        <taxon>Pseudomonadota</taxon>
        <taxon>Alphaproteobacteria</taxon>
        <taxon>Rhodobacterales</taxon>
        <taxon>Roseobacteraceae</taxon>
        <taxon>Phaeobacter</taxon>
    </lineage>
</organism>
<dbReference type="Gene3D" id="2.40.128.260">
    <property type="entry name" value="Type IV secretion system, VirB10/TraB/TrbI"/>
    <property type="match status" value="1"/>
</dbReference>
<evidence type="ECO:0000256" key="6">
    <source>
        <dbReference type="SAM" id="Coils"/>
    </source>
</evidence>
<name>A0ABN5DKR4_9RHOB</name>
<evidence type="ECO:0000256" key="8">
    <source>
        <dbReference type="SAM" id="Phobius"/>
    </source>
</evidence>
<dbReference type="InterPro" id="IPR005498">
    <property type="entry name" value="T4SS_VirB10/TraB/TrbI"/>
</dbReference>
<comment type="similarity">
    <text evidence="2">Belongs to the TrbI/VirB10 family.</text>
</comment>
<evidence type="ECO:0000256" key="5">
    <source>
        <dbReference type="ARBA" id="ARBA00023136"/>
    </source>
</evidence>
<evidence type="ECO:0000256" key="1">
    <source>
        <dbReference type="ARBA" id="ARBA00004167"/>
    </source>
</evidence>
<evidence type="ECO:0000313" key="9">
    <source>
        <dbReference type="EMBL" id="ATG38092.1"/>
    </source>
</evidence>
<dbReference type="RefSeq" id="WP_096870187.1">
    <property type="nucleotide sequence ID" value="NZ_CP010649.1"/>
</dbReference>
<evidence type="ECO:0000256" key="4">
    <source>
        <dbReference type="ARBA" id="ARBA00022989"/>
    </source>
</evidence>
<keyword evidence="4 8" id="KW-1133">Transmembrane helix</keyword>
<dbReference type="EMBL" id="CP010649">
    <property type="protein sequence ID" value="ATG38092.1"/>
    <property type="molecule type" value="Genomic_DNA"/>
</dbReference>
<reference evidence="9 10" key="3">
    <citation type="journal article" date="2017" name="Int. J. Syst. Evol. Microbiol.">
        <title>Adaptation of Surface-Associated Bacteria to the Open Ocean: A Genomically Distinct Subpopulation of Phaeobacter gallaeciensis Colonizes Pacific Mesozooplankton.</title>
        <authorList>
            <person name="Freese H.M."/>
            <person name="Methner A."/>
            <person name="Overmann J."/>
        </authorList>
    </citation>
    <scope>NUCLEOTIDE SEQUENCE [LARGE SCALE GENOMIC DNA]</scope>
    <source>
        <strain evidence="9 10">P36</strain>
    </source>
</reference>
<keyword evidence="5 8" id="KW-0472">Membrane</keyword>
<dbReference type="Pfam" id="PF03743">
    <property type="entry name" value="TrbI"/>
    <property type="match status" value="1"/>
</dbReference>
<comment type="subcellular location">
    <subcellularLocation>
        <location evidence="1">Membrane</location>
        <topology evidence="1">Single-pass membrane protein</topology>
    </subcellularLocation>
</comment>
<feature type="region of interest" description="Disordered" evidence="7">
    <location>
        <begin position="50"/>
        <end position="71"/>
    </location>
</feature>
<gene>
    <name evidence="9" type="primary">virB10_2</name>
    <name evidence="9" type="ORF">PhaeoP36_04017</name>
</gene>
<reference evidence="9 10" key="4">
    <citation type="journal article" date="2018" name="Environ. Microbiol. Rep.">
        <title>Phylogenetic distribution of roseobacticides in the Roseobacter group and their effect on microalgae.</title>
        <authorList>
            <person name="Sonnenschein E.C."/>
            <person name="Phippen C.B."/>
            <person name="Bentzon-Tilia M."/>
            <person name="Rasmussen S.A."/>
            <person name="Nielsen K.F."/>
            <person name="Gram L."/>
        </authorList>
    </citation>
    <scope>NUCLEOTIDE SEQUENCE [LARGE SCALE GENOMIC DNA]</scope>
    <source>
        <strain evidence="9 10">P36</strain>
    </source>
</reference>